<gene>
    <name evidence="1" type="ORF">BC343_00385</name>
</gene>
<dbReference type="PANTHER" id="PTHR38477">
    <property type="entry name" value="HYPOTHETICAL EXPORTED PROTEIN"/>
    <property type="match status" value="1"/>
</dbReference>
<name>A0A1S9PKT8_9SPHI</name>
<organism evidence="1 2">
    <name type="scientific">Mucilaginibacter pedocola</name>
    <dbReference type="NCBI Taxonomy" id="1792845"/>
    <lineage>
        <taxon>Bacteria</taxon>
        <taxon>Pseudomonadati</taxon>
        <taxon>Bacteroidota</taxon>
        <taxon>Sphingobacteriia</taxon>
        <taxon>Sphingobacteriales</taxon>
        <taxon>Sphingobacteriaceae</taxon>
        <taxon>Mucilaginibacter</taxon>
    </lineage>
</organism>
<comment type="caution">
    <text evidence="1">The sequence shown here is derived from an EMBL/GenBank/DDBJ whole genome shotgun (WGS) entry which is preliminary data.</text>
</comment>
<dbReference type="PANTHER" id="PTHR38477:SF1">
    <property type="entry name" value="MUREIN L,D-TRANSPEPTIDASE CATALYTIC DOMAIN FAMILY PROTEIN"/>
    <property type="match status" value="1"/>
</dbReference>
<keyword evidence="2" id="KW-1185">Reference proteome</keyword>
<dbReference type="Proteomes" id="UP000189739">
    <property type="component" value="Unassembled WGS sequence"/>
</dbReference>
<sequence>MLLISITVISWKPTNATKNIEVKTVPAGAKEYFEQYVNSIYQVAQLQQTGMNVAVLQKALTGYLNLKLENKLPENSNIITVVDFSKSSREKRMWIIDVLNKTLLLNTWVAHGQGSGDDMATMFSNTNESHQSSLGFYLTEDVYMGKHGRSLRLNGLDEGINSAALARGIVVHAADYVGQGAINAMGRLGRSFGCPAVSPEVSNMVINTIKGHSMMFIHGNSSTYTSKLLDETAPMNYLMPVAKVDTTHLADNSNIDTNAVVK</sequence>
<dbReference type="STRING" id="1792845.BC343_00385"/>
<dbReference type="EMBL" id="MBTF01000001">
    <property type="protein sequence ID" value="OOQ61570.1"/>
    <property type="molecule type" value="Genomic_DNA"/>
</dbReference>
<dbReference type="InterPro" id="IPR032676">
    <property type="entry name" value="YkuD_2"/>
</dbReference>
<evidence type="ECO:0008006" key="3">
    <source>
        <dbReference type="Google" id="ProtNLM"/>
    </source>
</evidence>
<evidence type="ECO:0000313" key="1">
    <source>
        <dbReference type="EMBL" id="OOQ61570.1"/>
    </source>
</evidence>
<dbReference type="Pfam" id="PF13645">
    <property type="entry name" value="YkuD_2"/>
    <property type="match status" value="1"/>
</dbReference>
<dbReference type="AlphaFoldDB" id="A0A1S9PKT8"/>
<evidence type="ECO:0000313" key="2">
    <source>
        <dbReference type="Proteomes" id="UP000189739"/>
    </source>
</evidence>
<accession>A0A1S9PKT8</accession>
<proteinExistence type="predicted"/>
<protein>
    <recommendedName>
        <fullName evidence="3">Murein L,D-transpeptidase catalytic domain family protein</fullName>
    </recommendedName>
</protein>
<reference evidence="1 2" key="1">
    <citation type="submission" date="2016-07" db="EMBL/GenBank/DDBJ databases">
        <title>Genomic analysis of zinc-resistant bacterium Mucilaginibacter pedocola TBZ30.</title>
        <authorList>
            <person name="Huang J."/>
            <person name="Tang J."/>
        </authorList>
    </citation>
    <scope>NUCLEOTIDE SEQUENCE [LARGE SCALE GENOMIC DNA]</scope>
    <source>
        <strain evidence="1 2">TBZ30</strain>
    </source>
</reference>